<sequence>MRDGYDGWSATYDVEGNSCFPMRDDLLAPLLDPLPTGRVLDAACGSGAVTRQLLDRGHDVVGVDGSPGMLGLARRAVPEATLLEGDLAALPLPDGDVDHVTCTLALSHVSDLRPFFAEAARVIRPGGHLITLDVRGYYARSPLFPLVQQTPDGRVGYMPGGSHETSDYLRAALPHGFVVRACEELFAPPYVPCPDPEPTPLPPGPPDIWELVSWVPEASSAADAGRSQVIAWDFELRPDV</sequence>
<dbReference type="EMBL" id="BMPT01000018">
    <property type="protein sequence ID" value="GGM37926.1"/>
    <property type="molecule type" value="Genomic_DNA"/>
</dbReference>
<keyword evidence="3" id="KW-1185">Reference proteome</keyword>
<evidence type="ECO:0000313" key="3">
    <source>
        <dbReference type="Proteomes" id="UP000655589"/>
    </source>
</evidence>
<feature type="domain" description="Methyltransferase type 11" evidence="1">
    <location>
        <begin position="40"/>
        <end position="130"/>
    </location>
</feature>
<reference evidence="2" key="2">
    <citation type="submission" date="2020-09" db="EMBL/GenBank/DDBJ databases">
        <authorList>
            <person name="Sun Q."/>
            <person name="Ohkuma M."/>
        </authorList>
    </citation>
    <scope>NUCLEOTIDE SEQUENCE</scope>
    <source>
        <strain evidence="2">JCM 3051</strain>
    </source>
</reference>
<dbReference type="Pfam" id="PF08241">
    <property type="entry name" value="Methyltransf_11"/>
    <property type="match status" value="1"/>
</dbReference>
<comment type="caution">
    <text evidence="2">The sequence shown here is derived from an EMBL/GenBank/DDBJ whole genome shotgun (WGS) entry which is preliminary data.</text>
</comment>
<dbReference type="Proteomes" id="UP000655589">
    <property type="component" value="Unassembled WGS sequence"/>
</dbReference>
<dbReference type="AlphaFoldDB" id="A0A8H9L8K0"/>
<protein>
    <recommendedName>
        <fullName evidence="1">Methyltransferase type 11 domain-containing protein</fullName>
    </recommendedName>
</protein>
<dbReference type="RefSeq" id="WP_212759501.1">
    <property type="nucleotide sequence ID" value="NZ_BMPT01000018.1"/>
</dbReference>
<evidence type="ECO:0000313" key="2">
    <source>
        <dbReference type="EMBL" id="GGM37926.1"/>
    </source>
</evidence>
<evidence type="ECO:0000259" key="1">
    <source>
        <dbReference type="Pfam" id="PF08241"/>
    </source>
</evidence>
<dbReference type="InterPro" id="IPR013216">
    <property type="entry name" value="Methyltransf_11"/>
</dbReference>
<dbReference type="SUPFAM" id="SSF53335">
    <property type="entry name" value="S-adenosyl-L-methionine-dependent methyltransferases"/>
    <property type="match status" value="1"/>
</dbReference>
<dbReference type="Gene3D" id="3.40.50.150">
    <property type="entry name" value="Vaccinia Virus protein VP39"/>
    <property type="match status" value="1"/>
</dbReference>
<gene>
    <name evidence="2" type="ORF">GCM10010102_36920</name>
</gene>
<proteinExistence type="predicted"/>
<organism evidence="2 3">
    <name type="scientific">Promicromonospora citrea</name>
    <dbReference type="NCBI Taxonomy" id="43677"/>
    <lineage>
        <taxon>Bacteria</taxon>
        <taxon>Bacillati</taxon>
        <taxon>Actinomycetota</taxon>
        <taxon>Actinomycetes</taxon>
        <taxon>Micrococcales</taxon>
        <taxon>Promicromonosporaceae</taxon>
        <taxon>Promicromonospora</taxon>
    </lineage>
</organism>
<name>A0A8H9L8K0_9MICO</name>
<dbReference type="CDD" id="cd02440">
    <property type="entry name" value="AdoMet_MTases"/>
    <property type="match status" value="1"/>
</dbReference>
<accession>A0A8H9L8K0</accession>
<reference evidence="2" key="1">
    <citation type="journal article" date="2014" name="Int. J. Syst. Evol. Microbiol.">
        <title>Complete genome sequence of Corynebacterium casei LMG S-19264T (=DSM 44701T), isolated from a smear-ripened cheese.</title>
        <authorList>
            <consortium name="US DOE Joint Genome Institute (JGI-PGF)"/>
            <person name="Walter F."/>
            <person name="Albersmeier A."/>
            <person name="Kalinowski J."/>
            <person name="Ruckert C."/>
        </authorList>
    </citation>
    <scope>NUCLEOTIDE SEQUENCE</scope>
    <source>
        <strain evidence="2">JCM 3051</strain>
    </source>
</reference>
<dbReference type="InterPro" id="IPR029063">
    <property type="entry name" value="SAM-dependent_MTases_sf"/>
</dbReference>
<dbReference type="PANTHER" id="PTHR43591">
    <property type="entry name" value="METHYLTRANSFERASE"/>
    <property type="match status" value="1"/>
</dbReference>
<dbReference type="GO" id="GO:0008757">
    <property type="term" value="F:S-adenosylmethionine-dependent methyltransferase activity"/>
    <property type="evidence" value="ECO:0007669"/>
    <property type="project" value="InterPro"/>
</dbReference>